<dbReference type="SUPFAM" id="SSF64158">
    <property type="entry name" value="2,3-Bisphosphoglycerate-independent phosphoglycerate mutase, substrate-binding domain"/>
    <property type="match status" value="1"/>
</dbReference>
<dbReference type="InterPro" id="IPR006124">
    <property type="entry name" value="Metalloenzyme"/>
</dbReference>
<dbReference type="NCBIfam" id="TIGR01307">
    <property type="entry name" value="pgm_bpd_ind"/>
    <property type="match status" value="1"/>
</dbReference>
<dbReference type="InterPro" id="IPR017850">
    <property type="entry name" value="Alkaline_phosphatase_core_sf"/>
</dbReference>
<protein>
    <recommendedName>
        <fullName evidence="9">2,3-bisphosphoglycerate-independent phosphoglycerate mutase</fullName>
        <ecNumber evidence="9">5.4.2.12</ecNumber>
    </recommendedName>
</protein>
<accession>A0ABR5SI07</accession>
<dbReference type="Pfam" id="PF06415">
    <property type="entry name" value="iPGM_N"/>
    <property type="match status" value="1"/>
</dbReference>
<dbReference type="InterPro" id="IPR036646">
    <property type="entry name" value="PGAM_B_sf"/>
</dbReference>
<dbReference type="InterPro" id="IPR005995">
    <property type="entry name" value="Pgm_bpd_ind"/>
</dbReference>
<evidence type="ECO:0000313" key="13">
    <source>
        <dbReference type="Proteomes" id="UP000060487"/>
    </source>
</evidence>
<proteinExistence type="inferred from homology"/>
<keyword evidence="6" id="KW-0324">Glycolysis</keyword>
<dbReference type="SUPFAM" id="SSF53649">
    <property type="entry name" value="Alkaline phosphatase-like"/>
    <property type="match status" value="1"/>
</dbReference>
<dbReference type="Pfam" id="PF01676">
    <property type="entry name" value="Metalloenzyme"/>
    <property type="match status" value="1"/>
</dbReference>
<evidence type="ECO:0000256" key="9">
    <source>
        <dbReference type="NCBIfam" id="TIGR01307"/>
    </source>
</evidence>
<dbReference type="PANTHER" id="PTHR31637">
    <property type="entry name" value="2,3-BISPHOSPHOGLYCERATE-INDEPENDENT PHOSPHOGLYCERATE MUTASE"/>
    <property type="match status" value="1"/>
</dbReference>
<comment type="catalytic activity">
    <reaction evidence="1">
        <text>(2R)-2-phosphoglycerate = (2R)-3-phosphoglycerate</text>
        <dbReference type="Rhea" id="RHEA:15901"/>
        <dbReference type="ChEBI" id="CHEBI:58272"/>
        <dbReference type="ChEBI" id="CHEBI:58289"/>
        <dbReference type="EC" id="5.4.2.12"/>
    </reaction>
</comment>
<keyword evidence="13" id="KW-1185">Reference proteome</keyword>
<dbReference type="InterPro" id="IPR011258">
    <property type="entry name" value="BPG-indep_PGM_N"/>
</dbReference>
<organism evidence="12 13">
    <name type="scientific">Candidatus Magnetominusculus xianensis</name>
    <dbReference type="NCBI Taxonomy" id="1748249"/>
    <lineage>
        <taxon>Bacteria</taxon>
        <taxon>Pseudomonadati</taxon>
        <taxon>Nitrospirota</taxon>
        <taxon>Nitrospiria</taxon>
        <taxon>Nitrospirales</taxon>
        <taxon>Nitrospiraceae</taxon>
        <taxon>Candidatus Magnetominusculus</taxon>
    </lineage>
</organism>
<name>A0ABR5SI07_9BACT</name>
<dbReference type="CDD" id="cd16010">
    <property type="entry name" value="iPGM"/>
    <property type="match status" value="1"/>
</dbReference>
<evidence type="ECO:0000256" key="7">
    <source>
        <dbReference type="ARBA" id="ARBA00023211"/>
    </source>
</evidence>
<comment type="cofactor">
    <cofactor evidence="2">
        <name>Mn(2+)</name>
        <dbReference type="ChEBI" id="CHEBI:29035"/>
    </cofactor>
</comment>
<reference evidence="12 13" key="1">
    <citation type="submission" date="2015-11" db="EMBL/GenBank/DDBJ databases">
        <authorList>
            <person name="Lin W."/>
        </authorList>
    </citation>
    <scope>NUCLEOTIDE SEQUENCE [LARGE SCALE GENOMIC DNA]</scope>
    <source>
        <strain evidence="12 13">HCH-1</strain>
    </source>
</reference>
<dbReference type="RefSeq" id="WP_085052022.1">
    <property type="nucleotide sequence ID" value="NZ_LNQR01000054.1"/>
</dbReference>
<dbReference type="PIRSF" id="PIRSF001492">
    <property type="entry name" value="IPGAM"/>
    <property type="match status" value="1"/>
</dbReference>
<keyword evidence="7" id="KW-0464">Manganese</keyword>
<dbReference type="Proteomes" id="UP000060487">
    <property type="component" value="Unassembled WGS sequence"/>
</dbReference>
<sequence length="540" mass="59709">MERLKKLKEFSGRKGPLLFIIMDGVGFGKDDDTNAVFLAKTPVLDKLFKSELCTSIAAHGEAVGLPSDEDMGNSEVGHNAFGAGRVFAQGAKRVNEDFATGAVFNGRLWNKIVQRAKGGGAVHFSGLLSDANVHSNINHLYAMLNKLAESGVKKARVHPLLDGRDVGPRTALEYVVPLEQLLKKIRDEKGYDYCIASGGGRMNVTMDRYEADWTIVKRGWDAHVNGIGRPFRSTEEAINAFYKEDLDDQNMGGFVIVDDAGQPVGKMEDGDSFIFCNFRGDRAIEISLAFDSGPEFDKIDRGRIPDVFYAGMMEYDSEAKIPKNFLVEPPQISETVCEYLAAEKIPMFAISETQKYGHVTYFWNGNRSGYLDKELELYVEIPSDKLTFDKAPKMKAYEITEKTIEMLESGKYKFGRLNFANGDMVGHTGVMEAAITAVETVDECVGKLIKVVEKLDGIVIVTADHGNSDEMYVMKKGKKVPKTSHTLNRVPFVIIDFGYKGEYKLAGLDKCGLSNAAATLCNLLGYEKPEGYDPSLIKFS</sequence>
<keyword evidence="8" id="KW-0413">Isomerase</keyword>
<keyword evidence="5" id="KW-0479">Metal-binding</keyword>
<evidence type="ECO:0000256" key="4">
    <source>
        <dbReference type="ARBA" id="ARBA00008819"/>
    </source>
</evidence>
<dbReference type="EC" id="5.4.2.12" evidence="9"/>
<evidence type="ECO:0000256" key="6">
    <source>
        <dbReference type="ARBA" id="ARBA00023152"/>
    </source>
</evidence>
<gene>
    <name evidence="12" type="primary">gpmI</name>
    <name evidence="12" type="ORF">ASN18_1396</name>
</gene>
<evidence type="ECO:0000256" key="1">
    <source>
        <dbReference type="ARBA" id="ARBA00000370"/>
    </source>
</evidence>
<feature type="domain" description="BPG-independent PGAM N-terminal" evidence="11">
    <location>
        <begin position="94"/>
        <end position="316"/>
    </location>
</feature>
<dbReference type="Gene3D" id="3.40.1450.10">
    <property type="entry name" value="BPG-independent phosphoglycerate mutase, domain B"/>
    <property type="match status" value="1"/>
</dbReference>
<dbReference type="EMBL" id="LNQR01000054">
    <property type="protein sequence ID" value="KWT86924.1"/>
    <property type="molecule type" value="Genomic_DNA"/>
</dbReference>
<evidence type="ECO:0000256" key="8">
    <source>
        <dbReference type="ARBA" id="ARBA00023235"/>
    </source>
</evidence>
<evidence type="ECO:0000259" key="10">
    <source>
        <dbReference type="Pfam" id="PF01676"/>
    </source>
</evidence>
<comment type="pathway">
    <text evidence="3">Carbohydrate degradation; glycolysis; pyruvate from D-glyceraldehyde 3-phosphate: step 3/5.</text>
</comment>
<feature type="domain" description="Metalloenzyme" evidence="10">
    <location>
        <begin position="17"/>
        <end position="527"/>
    </location>
</feature>
<evidence type="ECO:0000256" key="3">
    <source>
        <dbReference type="ARBA" id="ARBA00004798"/>
    </source>
</evidence>
<dbReference type="Gene3D" id="3.40.720.10">
    <property type="entry name" value="Alkaline Phosphatase, subunit A"/>
    <property type="match status" value="1"/>
</dbReference>
<evidence type="ECO:0000259" key="11">
    <source>
        <dbReference type="Pfam" id="PF06415"/>
    </source>
</evidence>
<evidence type="ECO:0000313" key="12">
    <source>
        <dbReference type="EMBL" id="KWT86924.1"/>
    </source>
</evidence>
<dbReference type="PANTHER" id="PTHR31637:SF0">
    <property type="entry name" value="2,3-BISPHOSPHOGLYCERATE-INDEPENDENT PHOSPHOGLYCERATE MUTASE"/>
    <property type="match status" value="1"/>
</dbReference>
<comment type="similarity">
    <text evidence="4">Belongs to the BPG-independent phosphoglycerate mutase family.</text>
</comment>
<comment type="caution">
    <text evidence="12">The sequence shown here is derived from an EMBL/GenBank/DDBJ whole genome shotgun (WGS) entry which is preliminary data.</text>
</comment>
<evidence type="ECO:0000256" key="2">
    <source>
        <dbReference type="ARBA" id="ARBA00001936"/>
    </source>
</evidence>
<evidence type="ECO:0000256" key="5">
    <source>
        <dbReference type="ARBA" id="ARBA00022723"/>
    </source>
</evidence>